<evidence type="ECO:0000313" key="1">
    <source>
        <dbReference type="EMBL" id="CAG7647104.1"/>
    </source>
</evidence>
<protein>
    <submittedName>
        <fullName evidence="1">2,3-bisphosphoglycerate-dependent phosphoglycerate mutase</fullName>
        <ecNumber evidence="1">5.4.2.11</ecNumber>
    </submittedName>
</protein>
<accession>A0A916K6A7</accession>
<keyword evidence="1" id="KW-0413">Isomerase</keyword>
<name>A0A916K6A7_9BACL</name>
<proteinExistence type="predicted"/>
<dbReference type="GO" id="GO:0004619">
    <property type="term" value="F:phosphoglycerate mutase activity"/>
    <property type="evidence" value="ECO:0007669"/>
    <property type="project" value="UniProtKB-EC"/>
</dbReference>
<dbReference type="InterPro" id="IPR013078">
    <property type="entry name" value="His_Pase_superF_clade-1"/>
</dbReference>
<sequence length="203" mass="23017">MAIYLIRHGTDEEGFRGGWSQRGLVVEGYRQSEKLGAYLKENQSGFPIHRIVSSDLQRALDTANEIAGFLKLPVESSGHWREMNNGVIAGMPNEIVNERFPGLYFSSLRMDERYPGGESPLEFYSRIQETLKRLSEEQISKNHLENVMIVTHGGVINIVYHLLKGLEWTNKNKAFPASNTGMHKVEYANGQWELTLENGLAHL</sequence>
<organism evidence="1 2">
    <name type="scientific">Paenibacillus solanacearum</name>
    <dbReference type="NCBI Taxonomy" id="2048548"/>
    <lineage>
        <taxon>Bacteria</taxon>
        <taxon>Bacillati</taxon>
        <taxon>Bacillota</taxon>
        <taxon>Bacilli</taxon>
        <taxon>Bacillales</taxon>
        <taxon>Paenibacillaceae</taxon>
        <taxon>Paenibacillus</taxon>
    </lineage>
</organism>
<dbReference type="PANTHER" id="PTHR48100">
    <property type="entry name" value="BROAD-SPECIFICITY PHOSPHATASE YOR283W-RELATED"/>
    <property type="match status" value="1"/>
</dbReference>
<dbReference type="GO" id="GO:0016791">
    <property type="term" value="F:phosphatase activity"/>
    <property type="evidence" value="ECO:0007669"/>
    <property type="project" value="TreeGrafter"/>
</dbReference>
<dbReference type="EMBL" id="CAJVAS010000037">
    <property type="protein sequence ID" value="CAG7647104.1"/>
    <property type="molecule type" value="Genomic_DNA"/>
</dbReference>
<comment type="caution">
    <text evidence="1">The sequence shown here is derived from an EMBL/GenBank/DDBJ whole genome shotgun (WGS) entry which is preliminary data.</text>
</comment>
<dbReference type="RefSeq" id="WP_218095036.1">
    <property type="nucleotide sequence ID" value="NZ_CAJVAS010000037.1"/>
</dbReference>
<dbReference type="Proteomes" id="UP000693672">
    <property type="component" value="Unassembled WGS sequence"/>
</dbReference>
<dbReference type="AlphaFoldDB" id="A0A916K6A7"/>
<dbReference type="SMART" id="SM00855">
    <property type="entry name" value="PGAM"/>
    <property type="match status" value="1"/>
</dbReference>
<reference evidence="1" key="1">
    <citation type="submission" date="2021-06" db="EMBL/GenBank/DDBJ databases">
        <authorList>
            <person name="Criscuolo A."/>
        </authorList>
    </citation>
    <scope>NUCLEOTIDE SEQUENCE</scope>
    <source>
        <strain evidence="1">CIP111600</strain>
    </source>
</reference>
<dbReference type="InterPro" id="IPR050275">
    <property type="entry name" value="PGM_Phosphatase"/>
</dbReference>
<dbReference type="Pfam" id="PF00300">
    <property type="entry name" value="His_Phos_1"/>
    <property type="match status" value="1"/>
</dbReference>
<gene>
    <name evidence="1" type="primary">gpmA_1</name>
    <name evidence="1" type="ORF">PAESOLCIP111_05311</name>
</gene>
<keyword evidence="2" id="KW-1185">Reference proteome</keyword>
<dbReference type="EC" id="5.4.2.11" evidence="1"/>
<evidence type="ECO:0000313" key="2">
    <source>
        <dbReference type="Proteomes" id="UP000693672"/>
    </source>
</evidence>
<dbReference type="CDD" id="cd07067">
    <property type="entry name" value="HP_PGM_like"/>
    <property type="match status" value="1"/>
</dbReference>